<dbReference type="Gene3D" id="2.60.120.200">
    <property type="match status" value="1"/>
</dbReference>
<name>A0ABW3VUF6_9ACTN</name>
<dbReference type="RefSeq" id="WP_367920193.1">
    <property type="nucleotide sequence ID" value="NZ_BAABAC010000026.1"/>
</dbReference>
<dbReference type="PANTHER" id="PTHR10963">
    <property type="entry name" value="GLYCOSYL HYDROLASE-RELATED"/>
    <property type="match status" value="1"/>
</dbReference>
<reference evidence="3" key="1">
    <citation type="journal article" date="2019" name="Int. J. Syst. Evol. Microbiol.">
        <title>The Global Catalogue of Microorganisms (GCM) 10K type strain sequencing project: providing services to taxonomists for standard genome sequencing and annotation.</title>
        <authorList>
            <consortium name="The Broad Institute Genomics Platform"/>
            <consortium name="The Broad Institute Genome Sequencing Center for Infectious Disease"/>
            <person name="Wu L."/>
            <person name="Ma J."/>
        </authorList>
    </citation>
    <scope>NUCLEOTIDE SEQUENCE [LARGE SCALE GENOMIC DNA]</scope>
    <source>
        <strain evidence="3">CCUG 52478</strain>
    </source>
</reference>
<dbReference type="PROSITE" id="PS51762">
    <property type="entry name" value="GH16_2"/>
    <property type="match status" value="1"/>
</dbReference>
<dbReference type="InterPro" id="IPR000757">
    <property type="entry name" value="Beta-glucanase-like"/>
</dbReference>
<dbReference type="SUPFAM" id="SSF49899">
    <property type="entry name" value="Concanavalin A-like lectins/glucanases"/>
    <property type="match status" value="1"/>
</dbReference>
<evidence type="ECO:0000313" key="2">
    <source>
        <dbReference type="EMBL" id="MFD1246180.1"/>
    </source>
</evidence>
<organism evidence="2 3">
    <name type="scientific">Nocardioides ginsengisoli</name>
    <dbReference type="NCBI Taxonomy" id="363868"/>
    <lineage>
        <taxon>Bacteria</taxon>
        <taxon>Bacillati</taxon>
        <taxon>Actinomycetota</taxon>
        <taxon>Actinomycetes</taxon>
        <taxon>Propionibacteriales</taxon>
        <taxon>Nocardioidaceae</taxon>
        <taxon>Nocardioides</taxon>
    </lineage>
</organism>
<accession>A0ABW3VUF6</accession>
<dbReference type="Proteomes" id="UP001597229">
    <property type="component" value="Unassembled WGS sequence"/>
</dbReference>
<keyword evidence="3" id="KW-1185">Reference proteome</keyword>
<dbReference type="InterPro" id="IPR013320">
    <property type="entry name" value="ConA-like_dom_sf"/>
</dbReference>
<evidence type="ECO:0000313" key="3">
    <source>
        <dbReference type="Proteomes" id="UP001597229"/>
    </source>
</evidence>
<dbReference type="EMBL" id="JBHTLX010000001">
    <property type="protein sequence ID" value="MFD1246180.1"/>
    <property type="molecule type" value="Genomic_DNA"/>
</dbReference>
<evidence type="ECO:0000259" key="1">
    <source>
        <dbReference type="PROSITE" id="PS51762"/>
    </source>
</evidence>
<feature type="domain" description="GH16" evidence="1">
    <location>
        <begin position="27"/>
        <end position="283"/>
    </location>
</feature>
<proteinExistence type="predicted"/>
<dbReference type="PANTHER" id="PTHR10963:SF60">
    <property type="entry name" value="GRAM-NEGATIVE BACTERIA-BINDING PROTEIN 1-RELATED"/>
    <property type="match status" value="1"/>
</dbReference>
<sequence>MTLIAPAVVVLVADPPAHPASGLTTAASDACGVRPAKSNGTLWSCTFDDDFSGTALDTTKWMPQTQFSSGTDAHRACYLNDPSTINEADGVLNLTLYRVASPVHCRWSRADKTADFVSGSVMTYHLFSQQYGRFEARVKNTAALVPGLQESFWLWPDNPYTTVAYPVSGEIDVAETYSYQPHLAIPFLHYAADAAGPVPGLNTAWNCPAERGVWNTYTLIWSATRIEIDINGRTCLVNNTGDVAFDKKFIMALTQLIGVGGNEYDGRAPMPATMSIDYVRVWK</sequence>
<dbReference type="InterPro" id="IPR050546">
    <property type="entry name" value="Glycosyl_Hydrlase_16"/>
</dbReference>
<gene>
    <name evidence="2" type="ORF">ACFQ3F_00125</name>
</gene>
<comment type="caution">
    <text evidence="2">The sequence shown here is derived from an EMBL/GenBank/DDBJ whole genome shotgun (WGS) entry which is preliminary data.</text>
</comment>
<protein>
    <submittedName>
        <fullName evidence="2">Family 16 glycosylhydrolase</fullName>
    </submittedName>
</protein>
<dbReference type="CDD" id="cd08023">
    <property type="entry name" value="GH16_laminarinase_like"/>
    <property type="match status" value="1"/>
</dbReference>
<dbReference type="Pfam" id="PF00722">
    <property type="entry name" value="Glyco_hydro_16"/>
    <property type="match status" value="1"/>
</dbReference>